<evidence type="ECO:0000313" key="2">
    <source>
        <dbReference type="Proteomes" id="UP000886667"/>
    </source>
</evidence>
<proteinExistence type="predicted"/>
<protein>
    <submittedName>
        <fullName evidence="1">Phosphate/phosphite/phosphonate ABC transporter substrate-binding protein</fullName>
    </submittedName>
</protein>
<dbReference type="Gene3D" id="3.40.190.10">
    <property type="entry name" value="Periplasmic binding protein-like II"/>
    <property type="match status" value="2"/>
</dbReference>
<dbReference type="PANTHER" id="PTHR35841">
    <property type="entry name" value="PHOSPHONATES-BINDING PERIPLASMIC PROTEIN"/>
    <property type="match status" value="1"/>
</dbReference>
<gene>
    <name evidence="1" type="ORF">JAZ07_18625</name>
</gene>
<dbReference type="SUPFAM" id="SSF53850">
    <property type="entry name" value="Periplasmic binding protein-like II"/>
    <property type="match status" value="1"/>
</dbReference>
<comment type="caution">
    <text evidence="1">The sequence shown here is derived from an EMBL/GenBank/DDBJ whole genome shotgun (WGS) entry which is preliminary data.</text>
</comment>
<organism evidence="1 2">
    <name type="scientific">Candidatus Thiodiazotropha taylori</name>
    <dbReference type="NCBI Taxonomy" id="2792791"/>
    <lineage>
        <taxon>Bacteria</taxon>
        <taxon>Pseudomonadati</taxon>
        <taxon>Pseudomonadota</taxon>
        <taxon>Gammaproteobacteria</taxon>
        <taxon>Chromatiales</taxon>
        <taxon>Sedimenticolaceae</taxon>
        <taxon>Candidatus Thiodiazotropha</taxon>
    </lineage>
</organism>
<sequence length="300" mass="33914">MGLQKTLFYTLFMALLCGQGVAVVHGDEHEVTIIAGTSEESLLDSTVTEAKISFSLLFNEAIEKTNERFILEVYETNEQLQSQLLAGELDAVFTNTIHYLQVKDHLNPNGSYVVQHGPSVKPKYYLLTKKSSGIERIDQLSGKRIAIPQGYVVGELFLDVLLMRHGLPKSDRFFSEVRKTSDSNSSVINLFFDSVDAALVLDYAYDVATELNLQMKKQLGVIEVSQPLVHQVVSVRSDFSKQRIDDLEPYVLNMHNIPKLHETMKTFRITAMKKVEENTLSEVQQLISEYRRLNGKPESP</sequence>
<reference evidence="1" key="1">
    <citation type="journal article" date="2021" name="Proc. Natl. Acad. Sci. U.S.A.">
        <title>Global biogeography of chemosynthetic symbionts reveals both localized and globally distributed symbiont groups. .</title>
        <authorList>
            <person name="Osvatic J.T."/>
            <person name="Wilkins L.G.E."/>
            <person name="Leibrecht L."/>
            <person name="Leray M."/>
            <person name="Zauner S."/>
            <person name="Polzin J."/>
            <person name="Camacho Y."/>
            <person name="Gros O."/>
            <person name="van Gils J.A."/>
            <person name="Eisen J.A."/>
            <person name="Petersen J.M."/>
            <person name="Yuen B."/>
        </authorList>
    </citation>
    <scope>NUCLEOTIDE SEQUENCE</scope>
    <source>
        <strain evidence="1">MAGclacostrist064TRANS</strain>
    </source>
</reference>
<accession>A0A9E4T3C6</accession>
<evidence type="ECO:0000313" key="1">
    <source>
        <dbReference type="EMBL" id="MCG7948360.1"/>
    </source>
</evidence>
<dbReference type="Proteomes" id="UP000886667">
    <property type="component" value="Unassembled WGS sequence"/>
</dbReference>
<name>A0A9E4T3C6_9GAMM</name>
<dbReference type="Pfam" id="PF12974">
    <property type="entry name" value="Phosphonate-bd"/>
    <property type="match status" value="1"/>
</dbReference>
<dbReference type="EMBL" id="JAEPCM010000688">
    <property type="protein sequence ID" value="MCG7948360.1"/>
    <property type="molecule type" value="Genomic_DNA"/>
</dbReference>
<dbReference type="PANTHER" id="PTHR35841:SF1">
    <property type="entry name" value="PHOSPHONATES-BINDING PERIPLASMIC PROTEIN"/>
    <property type="match status" value="1"/>
</dbReference>
<dbReference type="AlphaFoldDB" id="A0A9E4T3C6"/>